<accession>A0A7W8D1E7</accession>
<dbReference type="Proteomes" id="UP000521313">
    <property type="component" value="Unassembled WGS sequence"/>
</dbReference>
<dbReference type="GO" id="GO:0004040">
    <property type="term" value="F:amidase activity"/>
    <property type="evidence" value="ECO:0007669"/>
    <property type="project" value="InterPro"/>
</dbReference>
<proteinExistence type="predicted"/>
<feature type="domain" description="Mannosyl-glycoprotein endo-beta-N-acetylglucosamidase-like" evidence="2">
    <location>
        <begin position="288"/>
        <end position="397"/>
    </location>
</feature>
<evidence type="ECO:0000259" key="2">
    <source>
        <dbReference type="Pfam" id="PF01832"/>
    </source>
</evidence>
<name>A0A7W8D1E7_9FIRM</name>
<dbReference type="Pfam" id="PF01832">
    <property type="entry name" value="Glucosaminidase"/>
    <property type="match status" value="1"/>
</dbReference>
<sequence>MTRKRRTRSRRRISRPVLILGLLIGLIGLGFLGLKLTENGVFTVMAVTKEGVEEQGVYKHFLFAQFKMDSLDEVAYIQREDQKVVALSEGFVNLNTKSSSENTLYTVDGSDAAGYTNGAYGADALYLDTSSDGSQALIQISGVKAWVSIEDIQLYLFDESLSCSYYYVSEDILYHFISTDLLQGNGNTLSLEQAPDFMDEGVIYYSYDGNYFYTDLSKMTDDVRHNSHENAVNPKAHYNFYQYVPHRSSTHLTSADYDAFLADYGINQQAATFPCSDNQSVLVQSGDQFLSIQEEIGINASMMFATAVNESGYGRSEYAIVNHNLFGHAAYDASPDSATVYSSIQDCIYEHAYGFLQNGYANLLDSRYHGSWFGNKASGINVQYASDPYWGEKAAHFYYLLDARQDFADAQSIEIQTFSVEKKIPVLDVNDPKTTLYVYEPGDIASFVIQDQITIDHQEYVVVASEMPVNNGQIDPQAAYDHAQGLVLKKDMVY</sequence>
<evidence type="ECO:0000313" key="3">
    <source>
        <dbReference type="EMBL" id="MBB5185236.1"/>
    </source>
</evidence>
<dbReference type="PANTHER" id="PTHR33308">
    <property type="entry name" value="PEPTIDOGLYCAN HYDROLASE FLGJ"/>
    <property type="match status" value="1"/>
</dbReference>
<reference evidence="3 4" key="1">
    <citation type="submission" date="2020-08" db="EMBL/GenBank/DDBJ databases">
        <title>Genomic Encyclopedia of Type Strains, Phase IV (KMG-IV): sequencing the most valuable type-strain genomes for metagenomic binning, comparative biology and taxonomic classification.</title>
        <authorList>
            <person name="Goeker M."/>
        </authorList>
    </citation>
    <scope>NUCLEOTIDE SEQUENCE [LARGE SCALE GENOMIC DNA]</scope>
    <source>
        <strain evidence="3 4">DSM 26963</strain>
    </source>
</reference>
<comment type="caution">
    <text evidence="3">The sequence shown here is derived from an EMBL/GenBank/DDBJ whole genome shotgun (WGS) entry which is preliminary data.</text>
</comment>
<gene>
    <name evidence="3" type="ORF">HNQ43_001289</name>
</gene>
<dbReference type="EMBL" id="JACHHD010000012">
    <property type="protein sequence ID" value="MBB5185236.1"/>
    <property type="molecule type" value="Genomic_DNA"/>
</dbReference>
<dbReference type="InterPro" id="IPR002901">
    <property type="entry name" value="MGlyc_endo_b_GlcNAc-like_dom"/>
</dbReference>
<dbReference type="InterPro" id="IPR051056">
    <property type="entry name" value="Glycosyl_Hydrolase_73"/>
</dbReference>
<keyword evidence="1" id="KW-0378">Hydrolase</keyword>
<protein>
    <submittedName>
        <fullName evidence="3">Beta-N-acetylglucosaminidase</fullName>
    </submittedName>
</protein>
<dbReference type="AlphaFoldDB" id="A0A7W8D1E7"/>
<dbReference type="Gene3D" id="1.10.530.10">
    <property type="match status" value="1"/>
</dbReference>
<organism evidence="3 4">
    <name type="scientific">Faecalicoccus acidiformans</name>
    <dbReference type="NCBI Taxonomy" id="915173"/>
    <lineage>
        <taxon>Bacteria</taxon>
        <taxon>Bacillati</taxon>
        <taxon>Bacillota</taxon>
        <taxon>Erysipelotrichia</taxon>
        <taxon>Erysipelotrichales</taxon>
        <taxon>Erysipelotrichaceae</taxon>
        <taxon>Faecalicoccus</taxon>
    </lineage>
</organism>
<evidence type="ECO:0000313" key="4">
    <source>
        <dbReference type="Proteomes" id="UP000521313"/>
    </source>
</evidence>
<dbReference type="RefSeq" id="WP_183375959.1">
    <property type="nucleotide sequence ID" value="NZ_JACHHD010000012.1"/>
</dbReference>
<dbReference type="PANTHER" id="PTHR33308:SF9">
    <property type="entry name" value="PEPTIDOGLYCAN HYDROLASE FLGJ"/>
    <property type="match status" value="1"/>
</dbReference>
<evidence type="ECO:0000256" key="1">
    <source>
        <dbReference type="ARBA" id="ARBA00022801"/>
    </source>
</evidence>